<reference evidence="10 11" key="1">
    <citation type="journal article" date="2015" name="Genome Announc.">
        <title>Expanding the biotechnology potential of lactobacilli through comparative genomics of 213 strains and associated genera.</title>
        <authorList>
            <person name="Sun Z."/>
            <person name="Harris H.M."/>
            <person name="McCann A."/>
            <person name="Guo C."/>
            <person name="Argimon S."/>
            <person name="Zhang W."/>
            <person name="Yang X."/>
            <person name="Jeffery I.B."/>
            <person name="Cooney J.C."/>
            <person name="Kagawa T.F."/>
            <person name="Liu W."/>
            <person name="Song Y."/>
            <person name="Salvetti E."/>
            <person name="Wrobel A."/>
            <person name="Rasinkangas P."/>
            <person name="Parkhill J."/>
            <person name="Rea M.C."/>
            <person name="O'Sullivan O."/>
            <person name="Ritari J."/>
            <person name="Douillard F.P."/>
            <person name="Paul Ross R."/>
            <person name="Yang R."/>
            <person name="Briner A.E."/>
            <person name="Felis G.E."/>
            <person name="de Vos W.M."/>
            <person name="Barrangou R."/>
            <person name="Klaenhammer T.R."/>
            <person name="Caufield P.W."/>
            <person name="Cui Y."/>
            <person name="Zhang H."/>
            <person name="O'Toole P.W."/>
        </authorList>
    </citation>
    <scope>NUCLEOTIDE SEQUENCE [LARGE SCALE GENOMIC DNA]</scope>
    <source>
        <strain evidence="10 11">DSM 18933</strain>
    </source>
</reference>
<evidence type="ECO:0000259" key="8">
    <source>
        <dbReference type="Pfam" id="PF01316"/>
    </source>
</evidence>
<protein>
    <recommendedName>
        <fullName evidence="7">Arginine repressor</fullName>
    </recommendedName>
</protein>
<keyword evidence="6 7" id="KW-0804">Transcription</keyword>
<dbReference type="Gene3D" id="3.30.1360.40">
    <property type="match status" value="1"/>
</dbReference>
<dbReference type="UniPathway" id="UPA00068"/>
<dbReference type="PATRIC" id="fig|1423755.3.peg.1144"/>
<dbReference type="SUPFAM" id="SSF46785">
    <property type="entry name" value="Winged helix' DNA-binding domain"/>
    <property type="match status" value="1"/>
</dbReference>
<dbReference type="GO" id="GO:1900079">
    <property type="term" value="P:regulation of arginine biosynthetic process"/>
    <property type="evidence" value="ECO:0007669"/>
    <property type="project" value="UniProtKB-UniRule"/>
</dbReference>
<keyword evidence="7" id="KW-0678">Repressor</keyword>
<organism evidence="10 11">
    <name type="scientific">Ligilactobacillus hayakitensis DSM 18933 = JCM 14209</name>
    <dbReference type="NCBI Taxonomy" id="1423755"/>
    <lineage>
        <taxon>Bacteria</taxon>
        <taxon>Bacillati</taxon>
        <taxon>Bacillota</taxon>
        <taxon>Bacilli</taxon>
        <taxon>Lactobacillales</taxon>
        <taxon>Lactobacillaceae</taxon>
        <taxon>Ligilactobacillus</taxon>
    </lineage>
</organism>
<evidence type="ECO:0000259" key="9">
    <source>
        <dbReference type="Pfam" id="PF02863"/>
    </source>
</evidence>
<dbReference type="InterPro" id="IPR001669">
    <property type="entry name" value="Arg_repress"/>
</dbReference>
<comment type="similarity">
    <text evidence="2 7">Belongs to the ArgR family.</text>
</comment>
<dbReference type="Pfam" id="PF01316">
    <property type="entry name" value="Arg_repressor"/>
    <property type="match status" value="1"/>
</dbReference>
<dbReference type="InterPro" id="IPR036388">
    <property type="entry name" value="WH-like_DNA-bd_sf"/>
</dbReference>
<dbReference type="PRINTS" id="PR01467">
    <property type="entry name" value="ARGREPRESSOR"/>
</dbReference>
<comment type="caution">
    <text evidence="10">The sequence shown here is derived from an EMBL/GenBank/DDBJ whole genome shotgun (WGS) entry which is preliminary data.</text>
</comment>
<evidence type="ECO:0000313" key="11">
    <source>
        <dbReference type="Proteomes" id="UP000051054"/>
    </source>
</evidence>
<keyword evidence="5 7" id="KW-0238">DNA-binding</keyword>
<dbReference type="GO" id="GO:0003677">
    <property type="term" value="F:DNA binding"/>
    <property type="evidence" value="ECO:0007669"/>
    <property type="project" value="UniProtKB-KW"/>
</dbReference>
<evidence type="ECO:0000256" key="7">
    <source>
        <dbReference type="HAMAP-Rule" id="MF_00173"/>
    </source>
</evidence>
<accession>A0A0R1WRY6</accession>
<comment type="function">
    <text evidence="7">Regulates arginine biosynthesis genes.</text>
</comment>
<dbReference type="GO" id="GO:0003700">
    <property type="term" value="F:DNA-binding transcription factor activity"/>
    <property type="evidence" value="ECO:0007669"/>
    <property type="project" value="UniProtKB-UniRule"/>
</dbReference>
<dbReference type="PANTHER" id="PTHR34471">
    <property type="entry name" value="ARGININE REPRESSOR"/>
    <property type="match status" value="1"/>
</dbReference>
<keyword evidence="7" id="KW-0028">Amino-acid biosynthesis</keyword>
<dbReference type="eggNOG" id="COG1438">
    <property type="taxonomic scope" value="Bacteria"/>
</dbReference>
<dbReference type="InterPro" id="IPR036251">
    <property type="entry name" value="Arg_repress_C_sf"/>
</dbReference>
<evidence type="ECO:0000256" key="6">
    <source>
        <dbReference type="ARBA" id="ARBA00023163"/>
    </source>
</evidence>
<comment type="subcellular location">
    <subcellularLocation>
        <location evidence="1 7">Cytoplasm</location>
    </subcellularLocation>
</comment>
<evidence type="ECO:0000256" key="1">
    <source>
        <dbReference type="ARBA" id="ARBA00004496"/>
    </source>
</evidence>
<dbReference type="InterPro" id="IPR036390">
    <property type="entry name" value="WH_DNA-bd_sf"/>
</dbReference>
<gene>
    <name evidence="7" type="primary">argR</name>
    <name evidence="10" type="ORF">FC40_GL001083</name>
</gene>
<dbReference type="PANTHER" id="PTHR34471:SF1">
    <property type="entry name" value="ARGININE REPRESSOR"/>
    <property type="match status" value="1"/>
</dbReference>
<dbReference type="GO" id="GO:0034618">
    <property type="term" value="F:arginine binding"/>
    <property type="evidence" value="ECO:0007669"/>
    <property type="project" value="InterPro"/>
</dbReference>
<dbReference type="GO" id="GO:0006526">
    <property type="term" value="P:L-arginine biosynthetic process"/>
    <property type="evidence" value="ECO:0007669"/>
    <property type="project" value="UniProtKB-UniPathway"/>
</dbReference>
<dbReference type="SUPFAM" id="SSF55252">
    <property type="entry name" value="C-terminal domain of arginine repressor"/>
    <property type="match status" value="1"/>
</dbReference>
<dbReference type="Proteomes" id="UP000051054">
    <property type="component" value="Unassembled WGS sequence"/>
</dbReference>
<keyword evidence="4 7" id="KW-0805">Transcription regulation</keyword>
<feature type="domain" description="Arginine repressor DNA-binding" evidence="8">
    <location>
        <begin position="18"/>
        <end position="83"/>
    </location>
</feature>
<dbReference type="HAMAP" id="MF_00173">
    <property type="entry name" value="Arg_repressor"/>
    <property type="match status" value="1"/>
</dbReference>
<name>A0A0R1WRY6_9LACO</name>
<proteinExistence type="inferred from homology"/>
<dbReference type="STRING" id="1423755.FC40_GL001083"/>
<feature type="domain" description="Arginine repressor C-terminal" evidence="9">
    <location>
        <begin position="98"/>
        <end position="163"/>
    </location>
</feature>
<evidence type="ECO:0000256" key="4">
    <source>
        <dbReference type="ARBA" id="ARBA00023015"/>
    </source>
</evidence>
<dbReference type="InterPro" id="IPR020899">
    <property type="entry name" value="Arg_repress_C"/>
</dbReference>
<keyword evidence="11" id="KW-1185">Reference proteome</keyword>
<evidence type="ECO:0000256" key="5">
    <source>
        <dbReference type="ARBA" id="ARBA00023125"/>
    </source>
</evidence>
<dbReference type="Pfam" id="PF02863">
    <property type="entry name" value="Arg_repressor_C"/>
    <property type="match status" value="1"/>
</dbReference>
<evidence type="ECO:0000256" key="3">
    <source>
        <dbReference type="ARBA" id="ARBA00022490"/>
    </source>
</evidence>
<dbReference type="GO" id="GO:0005737">
    <property type="term" value="C:cytoplasm"/>
    <property type="evidence" value="ECO:0007669"/>
    <property type="project" value="UniProtKB-SubCell"/>
</dbReference>
<keyword evidence="3 7" id="KW-0963">Cytoplasm</keyword>
<evidence type="ECO:0000313" key="10">
    <source>
        <dbReference type="EMBL" id="KRM17875.1"/>
    </source>
</evidence>
<dbReference type="EMBL" id="AZGD01000100">
    <property type="protein sequence ID" value="KRM17875.1"/>
    <property type="molecule type" value="Genomic_DNA"/>
</dbReference>
<dbReference type="InterPro" id="IPR020900">
    <property type="entry name" value="Arg_repress_DNA-bd"/>
</dbReference>
<evidence type="ECO:0000256" key="2">
    <source>
        <dbReference type="ARBA" id="ARBA00008316"/>
    </source>
</evidence>
<sequence>MKVGKNRSKNVFGGIFLDQRQRRAMIAKIFDENTITTQDQILKILNELGVNVTQATISRDMKALNIVKMSTDDGKTVYKQLKVQTKKNYEKLYSEIYENVLGLQTIQFINLIKTSANLGYANILAARLDDLEIPEIAGTLAGNDTIVVFSKNNEDAKYVYDLIYEHMDDSLK</sequence>
<dbReference type="AlphaFoldDB" id="A0A0R1WRY6"/>
<comment type="pathway">
    <text evidence="7">Amino-acid biosynthesis; L-arginine biosynthesis [regulation].</text>
</comment>
<dbReference type="GO" id="GO:0051259">
    <property type="term" value="P:protein complex oligomerization"/>
    <property type="evidence" value="ECO:0007669"/>
    <property type="project" value="InterPro"/>
</dbReference>
<dbReference type="Gene3D" id="1.10.10.10">
    <property type="entry name" value="Winged helix-like DNA-binding domain superfamily/Winged helix DNA-binding domain"/>
    <property type="match status" value="1"/>
</dbReference>
<keyword evidence="7" id="KW-0055">Arginine biosynthesis</keyword>